<name>A0A845M065_9RHOB</name>
<evidence type="ECO:0000256" key="1">
    <source>
        <dbReference type="SAM" id="SignalP"/>
    </source>
</evidence>
<dbReference type="EMBL" id="WTUX01000010">
    <property type="protein sequence ID" value="MZR12429.1"/>
    <property type="molecule type" value="Genomic_DNA"/>
</dbReference>
<dbReference type="PROSITE" id="PS51781">
    <property type="entry name" value="SH3B"/>
    <property type="match status" value="1"/>
</dbReference>
<reference evidence="3 4" key="1">
    <citation type="submission" date="2019-12" db="EMBL/GenBank/DDBJ databases">
        <title>Maritimibacter sp. nov. sp. isolated from sea sand.</title>
        <authorList>
            <person name="Kim J."/>
            <person name="Jeong S.E."/>
            <person name="Jung H.S."/>
            <person name="Jeon C.O."/>
        </authorList>
    </citation>
    <scope>NUCLEOTIDE SEQUENCE [LARGE SCALE GENOMIC DNA]</scope>
    <source>
        <strain evidence="3 4">DP07</strain>
    </source>
</reference>
<sequence length="216" mass="22001">MLNKTLLLGSAAALTLTTGAAMAQDGTASATTDLNLRMGPGPKYKIVDVIPAEGMVDLNGCVAGGGWCEVTFEGETGWAYSTYLQVEEKPVAEIETVEVVEYDANADAEEAALATGAAGAAVGAALGGPVGAVVGGIAGTAAGGTIGEIDDEVVTYVEANPVEPIFLSGEPVVGVTVPQEVRLHTVPDYDQYAYANVNGDTVIIDGETRAIVRVVR</sequence>
<evidence type="ECO:0000313" key="3">
    <source>
        <dbReference type="EMBL" id="MZR12429.1"/>
    </source>
</evidence>
<dbReference type="Gene3D" id="2.30.30.40">
    <property type="entry name" value="SH3 Domains"/>
    <property type="match status" value="1"/>
</dbReference>
<comment type="caution">
    <text evidence="3">The sequence shown here is derived from an EMBL/GenBank/DDBJ whole genome shotgun (WGS) entry which is preliminary data.</text>
</comment>
<dbReference type="Proteomes" id="UP000467322">
    <property type="component" value="Unassembled WGS sequence"/>
</dbReference>
<keyword evidence="1" id="KW-0732">Signal</keyword>
<feature type="signal peptide" evidence="1">
    <location>
        <begin position="1"/>
        <end position="23"/>
    </location>
</feature>
<accession>A0A845M065</accession>
<dbReference type="InterPro" id="IPR009642">
    <property type="entry name" value="DUF1236"/>
</dbReference>
<keyword evidence="4" id="KW-1185">Reference proteome</keyword>
<organism evidence="3 4">
    <name type="scientific">Maritimibacter harenae</name>
    <dbReference type="NCBI Taxonomy" id="2606218"/>
    <lineage>
        <taxon>Bacteria</taxon>
        <taxon>Pseudomonadati</taxon>
        <taxon>Pseudomonadota</taxon>
        <taxon>Alphaproteobacteria</taxon>
        <taxon>Rhodobacterales</taxon>
        <taxon>Roseobacteraceae</taxon>
        <taxon>Maritimibacter</taxon>
    </lineage>
</organism>
<gene>
    <name evidence="3" type="ORF">GQE99_05295</name>
</gene>
<dbReference type="Pfam" id="PF06823">
    <property type="entry name" value="DUF1236"/>
    <property type="match status" value="1"/>
</dbReference>
<evidence type="ECO:0000259" key="2">
    <source>
        <dbReference type="PROSITE" id="PS51781"/>
    </source>
</evidence>
<dbReference type="Pfam" id="PF08239">
    <property type="entry name" value="SH3_3"/>
    <property type="match status" value="1"/>
</dbReference>
<dbReference type="InterPro" id="IPR003646">
    <property type="entry name" value="SH3-like_bac-type"/>
</dbReference>
<feature type="domain" description="SH3b" evidence="2">
    <location>
        <begin position="23"/>
        <end position="88"/>
    </location>
</feature>
<dbReference type="RefSeq" id="WP_161350551.1">
    <property type="nucleotide sequence ID" value="NZ_WTUX01000010.1"/>
</dbReference>
<dbReference type="AlphaFoldDB" id="A0A845M065"/>
<feature type="chain" id="PRO_5032916647" evidence="1">
    <location>
        <begin position="24"/>
        <end position="216"/>
    </location>
</feature>
<proteinExistence type="predicted"/>
<evidence type="ECO:0000313" key="4">
    <source>
        <dbReference type="Proteomes" id="UP000467322"/>
    </source>
</evidence>
<protein>
    <submittedName>
        <fullName evidence="3">DUF1236 domain-containing protein</fullName>
    </submittedName>
</protein>